<gene>
    <name evidence="3" type="ORF">ACHHYP_02333</name>
</gene>
<reference evidence="3 4" key="1">
    <citation type="journal article" date="2014" name="Genome Biol. Evol.">
        <title>The secreted proteins of Achlya hypogyna and Thraustotheca clavata identify the ancestral oomycete secretome and reveal gene acquisitions by horizontal gene transfer.</title>
        <authorList>
            <person name="Misner I."/>
            <person name="Blouin N."/>
            <person name="Leonard G."/>
            <person name="Richards T.A."/>
            <person name="Lane C.E."/>
        </authorList>
    </citation>
    <scope>NUCLEOTIDE SEQUENCE [LARGE SCALE GENOMIC DNA]</scope>
    <source>
        <strain evidence="3 4">ATCC 48635</strain>
    </source>
</reference>
<dbReference type="CDD" id="cd11709">
    <property type="entry name" value="SPRY"/>
    <property type="match status" value="1"/>
</dbReference>
<feature type="domain" description="B30.2/SPRY" evidence="2">
    <location>
        <begin position="77"/>
        <end position="290"/>
    </location>
</feature>
<dbReference type="Pfam" id="PF00622">
    <property type="entry name" value="SPRY"/>
    <property type="match status" value="1"/>
</dbReference>
<organism evidence="3 4">
    <name type="scientific">Achlya hypogyna</name>
    <name type="common">Oomycete</name>
    <name type="synonym">Protoachlya hypogyna</name>
    <dbReference type="NCBI Taxonomy" id="1202772"/>
    <lineage>
        <taxon>Eukaryota</taxon>
        <taxon>Sar</taxon>
        <taxon>Stramenopiles</taxon>
        <taxon>Oomycota</taxon>
        <taxon>Saprolegniomycetes</taxon>
        <taxon>Saprolegniales</taxon>
        <taxon>Achlyaceae</taxon>
        <taxon>Achlya</taxon>
    </lineage>
</organism>
<evidence type="ECO:0000313" key="4">
    <source>
        <dbReference type="Proteomes" id="UP000243579"/>
    </source>
</evidence>
<dbReference type="InterPro" id="IPR013320">
    <property type="entry name" value="ConA-like_dom_sf"/>
</dbReference>
<comment type="caution">
    <text evidence="3">The sequence shown here is derived from an EMBL/GenBank/DDBJ whole genome shotgun (WGS) entry which is preliminary data.</text>
</comment>
<dbReference type="PROSITE" id="PS50188">
    <property type="entry name" value="B302_SPRY"/>
    <property type="match status" value="1"/>
</dbReference>
<keyword evidence="1" id="KW-0175">Coiled coil</keyword>
<evidence type="ECO:0000313" key="3">
    <source>
        <dbReference type="EMBL" id="OQR93709.1"/>
    </source>
</evidence>
<dbReference type="OrthoDB" id="77405at2759"/>
<dbReference type="EMBL" id="JNBR01000398">
    <property type="protein sequence ID" value="OQR93709.1"/>
    <property type="molecule type" value="Genomic_DNA"/>
</dbReference>
<keyword evidence="4" id="KW-1185">Reference proteome</keyword>
<protein>
    <recommendedName>
        <fullName evidence="2">B30.2/SPRY domain-containing protein</fullName>
    </recommendedName>
</protein>
<dbReference type="Gene3D" id="2.60.120.920">
    <property type="match status" value="1"/>
</dbReference>
<dbReference type="InterPro" id="IPR003877">
    <property type="entry name" value="SPRY_dom"/>
</dbReference>
<dbReference type="AlphaFoldDB" id="A0A1V9Z6V5"/>
<feature type="coiled-coil region" evidence="1">
    <location>
        <begin position="41"/>
        <end position="68"/>
    </location>
</feature>
<dbReference type="Proteomes" id="UP000243579">
    <property type="component" value="Unassembled WGS sequence"/>
</dbReference>
<name>A0A1V9Z6V5_ACHHY</name>
<dbReference type="InterPro" id="IPR043136">
    <property type="entry name" value="B30.2/SPRY_sf"/>
</dbReference>
<sequence>MQQECVASKQAIRAQQKKLADIERAQQLALEAITAHFATTQRQLNQQRDELEKQFARCDERHNELNDILPAVTPKKRPAPLASIVTSSAKLARKGQAKRAKAEAAPIVLPVNEFAHVQHTDCAWDLGRCGQFGMIRNMARTVTTTESGWNVVVATSTARRFSVLVTLPKNKMHNTIAIGFTHEPEFWRDPIDNPPVFYFNHTGWYVNVRKGSLCSRDHDDSPFVSKLKSGDVLTCIWDADAGTIRFLRNDLDLGVAFKGIFGAHDWQLYPALISYDKNIEITLLHPTPDGTTALPSVL</sequence>
<dbReference type="SUPFAM" id="SSF49899">
    <property type="entry name" value="Concanavalin A-like lectins/glucanases"/>
    <property type="match status" value="1"/>
</dbReference>
<evidence type="ECO:0000259" key="2">
    <source>
        <dbReference type="PROSITE" id="PS50188"/>
    </source>
</evidence>
<evidence type="ECO:0000256" key="1">
    <source>
        <dbReference type="SAM" id="Coils"/>
    </source>
</evidence>
<proteinExistence type="predicted"/>
<dbReference type="InterPro" id="IPR001870">
    <property type="entry name" value="B30.2/SPRY"/>
</dbReference>
<accession>A0A1V9Z6V5</accession>